<comment type="caution">
    <text evidence="1">The sequence shown here is derived from an EMBL/GenBank/DDBJ whole genome shotgun (WGS) entry which is preliminary data.</text>
</comment>
<reference evidence="1" key="1">
    <citation type="submission" date="2019-08" db="EMBL/GenBank/DDBJ databases">
        <authorList>
            <person name="Kucharzyk K."/>
            <person name="Murdoch R.W."/>
            <person name="Higgins S."/>
            <person name="Loffler F."/>
        </authorList>
    </citation>
    <scope>NUCLEOTIDE SEQUENCE</scope>
</reference>
<proteinExistence type="predicted"/>
<protein>
    <submittedName>
        <fullName evidence="1">Uncharacterized protein</fullName>
    </submittedName>
</protein>
<name>A0A645EY62_9ZZZZ</name>
<accession>A0A645EY62</accession>
<evidence type="ECO:0000313" key="1">
    <source>
        <dbReference type="EMBL" id="MPN06857.1"/>
    </source>
</evidence>
<organism evidence="1">
    <name type="scientific">bioreactor metagenome</name>
    <dbReference type="NCBI Taxonomy" id="1076179"/>
    <lineage>
        <taxon>unclassified sequences</taxon>
        <taxon>metagenomes</taxon>
        <taxon>ecological metagenomes</taxon>
    </lineage>
</organism>
<sequence length="77" mass="8649">MEGYAALFEALLQNRNQFRVVFSGDVVEHLDDRHLRTDRGKVARKLQPDHAAADDDEVLRLLGERKDFPVGADETGG</sequence>
<gene>
    <name evidence="1" type="ORF">SDC9_154114</name>
</gene>
<dbReference type="AlphaFoldDB" id="A0A645EY62"/>
<dbReference type="EMBL" id="VSSQ01052799">
    <property type="protein sequence ID" value="MPN06857.1"/>
    <property type="molecule type" value="Genomic_DNA"/>
</dbReference>